<evidence type="ECO:0000313" key="3">
    <source>
        <dbReference type="Proteomes" id="UP000479710"/>
    </source>
</evidence>
<organism evidence="2 3">
    <name type="scientific">Oryza meyeriana var. granulata</name>
    <dbReference type="NCBI Taxonomy" id="110450"/>
    <lineage>
        <taxon>Eukaryota</taxon>
        <taxon>Viridiplantae</taxon>
        <taxon>Streptophyta</taxon>
        <taxon>Embryophyta</taxon>
        <taxon>Tracheophyta</taxon>
        <taxon>Spermatophyta</taxon>
        <taxon>Magnoliopsida</taxon>
        <taxon>Liliopsida</taxon>
        <taxon>Poales</taxon>
        <taxon>Poaceae</taxon>
        <taxon>BOP clade</taxon>
        <taxon>Oryzoideae</taxon>
        <taxon>Oryzeae</taxon>
        <taxon>Oryzinae</taxon>
        <taxon>Oryza</taxon>
        <taxon>Oryza meyeriana</taxon>
    </lineage>
</organism>
<evidence type="ECO:0000313" key="2">
    <source>
        <dbReference type="EMBL" id="KAF0905388.1"/>
    </source>
</evidence>
<name>A0A6G1CY77_9ORYZ</name>
<evidence type="ECO:0000256" key="1">
    <source>
        <dbReference type="SAM" id="MobiDB-lite"/>
    </source>
</evidence>
<comment type="caution">
    <text evidence="2">The sequence shown here is derived from an EMBL/GenBank/DDBJ whole genome shotgun (WGS) entry which is preliminary data.</text>
</comment>
<dbReference type="AlphaFoldDB" id="A0A6G1CY77"/>
<keyword evidence="3" id="KW-1185">Reference proteome</keyword>
<dbReference type="Proteomes" id="UP000479710">
    <property type="component" value="Unassembled WGS sequence"/>
</dbReference>
<accession>A0A6G1CY77</accession>
<reference evidence="2 3" key="1">
    <citation type="submission" date="2019-11" db="EMBL/GenBank/DDBJ databases">
        <title>Whole genome sequence of Oryza granulata.</title>
        <authorList>
            <person name="Li W."/>
        </authorList>
    </citation>
    <scope>NUCLEOTIDE SEQUENCE [LARGE SCALE GENOMIC DNA]</scope>
    <source>
        <strain evidence="3">cv. Menghai</strain>
        <tissue evidence="2">Leaf</tissue>
    </source>
</reference>
<proteinExistence type="predicted"/>
<feature type="region of interest" description="Disordered" evidence="1">
    <location>
        <begin position="1"/>
        <end position="57"/>
    </location>
</feature>
<protein>
    <submittedName>
        <fullName evidence="2">Uncharacterized protein</fullName>
    </submittedName>
</protein>
<gene>
    <name evidence="2" type="ORF">E2562_004366</name>
</gene>
<dbReference type="EMBL" id="SPHZ02000007">
    <property type="protein sequence ID" value="KAF0905388.1"/>
    <property type="molecule type" value="Genomic_DNA"/>
</dbReference>
<sequence length="97" mass="10464">MEGEDTGVTVRGKARTRDPRGTESSYNAAGADVSASGHEPFPSPHETTRPPSPSIDGVLFAKNASRRRAEQTRCTCPNEQLFAGYVARAIWVCCPAR</sequence>